<dbReference type="Gene3D" id="3.40.50.300">
    <property type="entry name" value="P-loop containing nucleotide triphosphate hydrolases"/>
    <property type="match status" value="1"/>
</dbReference>
<dbReference type="Pfam" id="PF00005">
    <property type="entry name" value="ABC_tran"/>
    <property type="match status" value="1"/>
</dbReference>
<dbReference type="PANTHER" id="PTHR43335:SF4">
    <property type="entry name" value="ABC TRANSPORTER, ATP-BINDING PROTEIN"/>
    <property type="match status" value="1"/>
</dbReference>
<keyword evidence="4 6" id="KW-0067">ATP-binding</keyword>
<evidence type="ECO:0000259" key="5">
    <source>
        <dbReference type="PROSITE" id="PS50893"/>
    </source>
</evidence>
<dbReference type="SMART" id="SM00382">
    <property type="entry name" value="AAA"/>
    <property type="match status" value="1"/>
</dbReference>
<evidence type="ECO:0000313" key="6">
    <source>
        <dbReference type="EMBL" id="QHI68150.1"/>
    </source>
</evidence>
<dbReference type="GO" id="GO:0016887">
    <property type="term" value="F:ATP hydrolysis activity"/>
    <property type="evidence" value="ECO:0007669"/>
    <property type="project" value="InterPro"/>
</dbReference>
<keyword evidence="7" id="KW-1185">Reference proteome</keyword>
<evidence type="ECO:0000256" key="3">
    <source>
        <dbReference type="ARBA" id="ARBA00022741"/>
    </source>
</evidence>
<protein>
    <submittedName>
        <fullName evidence="6">ATP-binding cassette domain-containing protein</fullName>
    </submittedName>
</protein>
<name>A0A6P1M0R7_9BACT</name>
<dbReference type="PANTHER" id="PTHR43335">
    <property type="entry name" value="ABC TRANSPORTER, ATP-BINDING PROTEIN"/>
    <property type="match status" value="1"/>
</dbReference>
<dbReference type="AlphaFoldDB" id="A0A6P1M0R7"/>
<evidence type="ECO:0000256" key="1">
    <source>
        <dbReference type="ARBA" id="ARBA00005417"/>
    </source>
</evidence>
<evidence type="ECO:0000256" key="4">
    <source>
        <dbReference type="ARBA" id="ARBA00022840"/>
    </source>
</evidence>
<dbReference type="InterPro" id="IPR003593">
    <property type="entry name" value="AAA+_ATPase"/>
</dbReference>
<sequence length="313" mass="34056">MIKAQGLVRDFGRRRAVDGVSFEVDKGTVLGFLGPNGAGKTTTIRMVAGFLPPTSGIVEVKGINVASDPVRAQKNIGYMPETTPLYEDMTVSGFLRFIAEVRGFSGSERERRVDRAVERCFLQPVAGQTIDTLSKGYRQRTCLAQALLHDPDILLLDEPTEGLDPNQKQVVRDMIREMASERVIMLSTHVLEEVEAICTRAIIISAGKVVADDTPAALKTRSNQYNAVTFSAEGEGIVPALEQLPNIGKIETIDDGKIVAFPKSGESIAADILAAAQQNHWTVSDIKVDEGRLDDVFRQITTTEDAGEKEVAV</sequence>
<organism evidence="6 7">
    <name type="scientific">Tichowtungia aerotolerans</name>
    <dbReference type="NCBI Taxonomy" id="2697043"/>
    <lineage>
        <taxon>Bacteria</taxon>
        <taxon>Pseudomonadati</taxon>
        <taxon>Kiritimatiellota</taxon>
        <taxon>Tichowtungiia</taxon>
        <taxon>Tichowtungiales</taxon>
        <taxon>Tichowtungiaceae</taxon>
        <taxon>Tichowtungia</taxon>
    </lineage>
</organism>
<comment type="similarity">
    <text evidence="1">Belongs to the ABC transporter superfamily.</text>
</comment>
<reference evidence="6 7" key="1">
    <citation type="submission" date="2020-01" db="EMBL/GenBank/DDBJ databases">
        <title>Ponticoccus aerotolerans gen. nov., sp. nov., an anaerobic bacterium and proposal of Ponticoccusceae fam. nov., Ponticoccusles ord. nov. and Ponticoccuse classis nov. in the phylum Kiritimatiellaeota.</title>
        <authorList>
            <person name="Zhou L.Y."/>
            <person name="Du Z.J."/>
        </authorList>
    </citation>
    <scope>NUCLEOTIDE SEQUENCE [LARGE SCALE GENOMIC DNA]</scope>
    <source>
        <strain evidence="6 7">S-5007</strain>
    </source>
</reference>
<dbReference type="GO" id="GO:0005524">
    <property type="term" value="F:ATP binding"/>
    <property type="evidence" value="ECO:0007669"/>
    <property type="project" value="UniProtKB-KW"/>
</dbReference>
<feature type="domain" description="ABC transporter" evidence="5">
    <location>
        <begin position="2"/>
        <end position="231"/>
    </location>
</feature>
<dbReference type="InterPro" id="IPR027417">
    <property type="entry name" value="P-loop_NTPase"/>
</dbReference>
<dbReference type="RefSeq" id="WP_160626184.1">
    <property type="nucleotide sequence ID" value="NZ_CP047593.1"/>
</dbReference>
<keyword evidence="2" id="KW-0813">Transport</keyword>
<keyword evidence="3" id="KW-0547">Nucleotide-binding</keyword>
<accession>A0A6P1M0R7</accession>
<dbReference type="EMBL" id="CP047593">
    <property type="protein sequence ID" value="QHI68150.1"/>
    <property type="molecule type" value="Genomic_DNA"/>
</dbReference>
<evidence type="ECO:0000313" key="7">
    <source>
        <dbReference type="Proteomes" id="UP000464954"/>
    </source>
</evidence>
<evidence type="ECO:0000256" key="2">
    <source>
        <dbReference type="ARBA" id="ARBA00022448"/>
    </source>
</evidence>
<gene>
    <name evidence="6" type="ORF">GT409_01360</name>
</gene>
<dbReference type="KEGG" id="taer:GT409_01360"/>
<dbReference type="Proteomes" id="UP000464954">
    <property type="component" value="Chromosome"/>
</dbReference>
<dbReference type="SUPFAM" id="SSF52540">
    <property type="entry name" value="P-loop containing nucleoside triphosphate hydrolases"/>
    <property type="match status" value="1"/>
</dbReference>
<proteinExistence type="inferred from homology"/>
<dbReference type="PROSITE" id="PS50893">
    <property type="entry name" value="ABC_TRANSPORTER_2"/>
    <property type="match status" value="1"/>
</dbReference>
<dbReference type="InterPro" id="IPR003439">
    <property type="entry name" value="ABC_transporter-like_ATP-bd"/>
</dbReference>
<dbReference type="CDD" id="cd03230">
    <property type="entry name" value="ABC_DR_subfamily_A"/>
    <property type="match status" value="1"/>
</dbReference>